<protein>
    <submittedName>
        <fullName evidence="2">Uncharacterized protein</fullName>
    </submittedName>
</protein>
<keyword evidence="1" id="KW-0732">Signal</keyword>
<proteinExistence type="predicted"/>
<name>A0A1J6WYT0_9BACI</name>
<keyword evidence="3" id="KW-1185">Reference proteome</keyword>
<dbReference type="RefSeq" id="WP_071618457.1">
    <property type="nucleotide sequence ID" value="NZ_MINN01000085.1"/>
</dbReference>
<comment type="caution">
    <text evidence="2">The sequence shown here is derived from an EMBL/GenBank/DDBJ whole genome shotgun (WGS) entry which is preliminary data.</text>
</comment>
<dbReference type="OrthoDB" id="2989904at2"/>
<accession>A0A1J6WYT0</accession>
<evidence type="ECO:0000313" key="3">
    <source>
        <dbReference type="Proteomes" id="UP000182062"/>
    </source>
</evidence>
<reference evidence="2 3" key="1">
    <citation type="submission" date="2016-09" db="EMBL/GenBank/DDBJ databases">
        <title>Bacillus aquimaris SAMM genome sequence reveals colonization and biosurfactant production capacities.</title>
        <authorList>
            <person name="Waghmode S.R."/>
            <person name="Suryavanshi M.V."/>
        </authorList>
    </citation>
    <scope>NUCLEOTIDE SEQUENCE [LARGE SCALE GENOMIC DNA]</scope>
    <source>
        <strain evidence="2 3">SAMM</strain>
    </source>
</reference>
<evidence type="ECO:0000256" key="1">
    <source>
        <dbReference type="SAM" id="SignalP"/>
    </source>
</evidence>
<evidence type="ECO:0000313" key="2">
    <source>
        <dbReference type="EMBL" id="OIU71065.1"/>
    </source>
</evidence>
<feature type="signal peptide" evidence="1">
    <location>
        <begin position="1"/>
        <end position="24"/>
    </location>
</feature>
<dbReference type="AlphaFoldDB" id="A0A1J6WYT0"/>
<dbReference type="EMBL" id="MINN01000085">
    <property type="protein sequence ID" value="OIU71065.1"/>
    <property type="molecule type" value="Genomic_DNA"/>
</dbReference>
<sequence>MKKLIASTIAFTLLVSPFTFSVSAQENTTITEEKNMDSTKLKEEIEANKLIKKTGKVKKSLTAEERKEIIDNFKYADSVSKDELYNLSDVSLQELNNTNGEIVSVEKVSSYALNSPREGEIVPFTMPTEHFEMTVIALQVGENVYQFHAEGDWKVNPNYEFTDVIALAWSDNFTLEDDLAYTLEDMGNDYLERDYIGLIRNDVDPEAGLGYDVDLVLGEDEEAVVLQAIVSAPEESGRANLVAEYGHLEISASDVTLGFSGGSSPSVTMEAGFNTNLEKASPAYDSFDY</sequence>
<gene>
    <name evidence="2" type="ORF">BHE18_08440</name>
</gene>
<feature type="chain" id="PRO_5009640633" evidence="1">
    <location>
        <begin position="25"/>
        <end position="289"/>
    </location>
</feature>
<dbReference type="Proteomes" id="UP000182062">
    <property type="component" value="Unassembled WGS sequence"/>
</dbReference>
<organism evidence="2 3">
    <name type="scientific">Rossellomorea aquimaris</name>
    <dbReference type="NCBI Taxonomy" id="189382"/>
    <lineage>
        <taxon>Bacteria</taxon>
        <taxon>Bacillati</taxon>
        <taxon>Bacillota</taxon>
        <taxon>Bacilli</taxon>
        <taxon>Bacillales</taxon>
        <taxon>Bacillaceae</taxon>
        <taxon>Rossellomorea</taxon>
    </lineage>
</organism>